<sequence>MADDDLPRLLRDLGATAVATLLAQHVDDGRGYCRACSLPQAGPSRWPCTLRAAALAARDLARRAR</sequence>
<comment type="caution">
    <text evidence="1">The sequence shown here is derived from an EMBL/GenBank/DDBJ whole genome shotgun (WGS) entry which is preliminary data.</text>
</comment>
<dbReference type="EMBL" id="JAGSOV010000053">
    <property type="protein sequence ID" value="MCO1658350.1"/>
    <property type="molecule type" value="Genomic_DNA"/>
</dbReference>
<evidence type="ECO:0000313" key="2">
    <source>
        <dbReference type="Proteomes" id="UP001165283"/>
    </source>
</evidence>
<accession>A0ABT1A5S7</accession>
<evidence type="ECO:0000313" key="1">
    <source>
        <dbReference type="EMBL" id="MCO1658350.1"/>
    </source>
</evidence>
<protein>
    <submittedName>
        <fullName evidence="1">Uncharacterized protein</fullName>
    </submittedName>
</protein>
<name>A0ABT1A5S7_9PSEU</name>
<gene>
    <name evidence="1" type="ORF">KDL28_25120</name>
</gene>
<organism evidence="1 2">
    <name type="scientific">Pseudonocardia humida</name>
    <dbReference type="NCBI Taxonomy" id="2800819"/>
    <lineage>
        <taxon>Bacteria</taxon>
        <taxon>Bacillati</taxon>
        <taxon>Actinomycetota</taxon>
        <taxon>Actinomycetes</taxon>
        <taxon>Pseudonocardiales</taxon>
        <taxon>Pseudonocardiaceae</taxon>
        <taxon>Pseudonocardia</taxon>
    </lineage>
</organism>
<keyword evidence="2" id="KW-1185">Reference proteome</keyword>
<reference evidence="1" key="1">
    <citation type="submission" date="2021-04" db="EMBL/GenBank/DDBJ databases">
        <title>Pseudonocardia sp. nov., isolated from sandy soil of mangrove forest.</title>
        <authorList>
            <person name="Zan Z."/>
            <person name="Huang R."/>
            <person name="Liu W."/>
        </authorList>
    </citation>
    <scope>NUCLEOTIDE SEQUENCE</scope>
    <source>
        <strain evidence="1">S2-4</strain>
    </source>
</reference>
<proteinExistence type="predicted"/>
<dbReference type="RefSeq" id="WP_252442204.1">
    <property type="nucleotide sequence ID" value="NZ_JAGSOV010000053.1"/>
</dbReference>
<dbReference type="Proteomes" id="UP001165283">
    <property type="component" value="Unassembled WGS sequence"/>
</dbReference>